<feature type="domain" description="DUF7047" evidence="1">
    <location>
        <begin position="16"/>
        <end position="77"/>
    </location>
</feature>
<evidence type="ECO:0000259" key="1">
    <source>
        <dbReference type="Pfam" id="PF23088"/>
    </source>
</evidence>
<proteinExistence type="predicted"/>
<dbReference type="AlphaFoldDB" id="A0A0V1BPR8"/>
<protein>
    <recommendedName>
        <fullName evidence="1">DUF7047 domain-containing protein</fullName>
    </recommendedName>
</protein>
<organism evidence="2 3">
    <name type="scientific">Trichinella spiralis</name>
    <name type="common">Trichina worm</name>
    <dbReference type="NCBI Taxonomy" id="6334"/>
    <lineage>
        <taxon>Eukaryota</taxon>
        <taxon>Metazoa</taxon>
        <taxon>Ecdysozoa</taxon>
        <taxon>Nematoda</taxon>
        <taxon>Enoplea</taxon>
        <taxon>Dorylaimia</taxon>
        <taxon>Trichinellida</taxon>
        <taxon>Trichinellidae</taxon>
        <taxon>Trichinella</taxon>
    </lineage>
</organism>
<reference evidence="2 3" key="1">
    <citation type="submission" date="2015-01" db="EMBL/GenBank/DDBJ databases">
        <title>Evolution of Trichinella species and genotypes.</title>
        <authorList>
            <person name="Korhonen P.K."/>
            <person name="Edoardo P."/>
            <person name="Giuseppe L.R."/>
            <person name="Gasser R.B."/>
        </authorList>
    </citation>
    <scope>NUCLEOTIDE SEQUENCE [LARGE SCALE GENOMIC DNA]</scope>
    <source>
        <strain evidence="2">ISS3</strain>
    </source>
</reference>
<keyword evidence="3" id="KW-1185">Reference proteome</keyword>
<dbReference type="Pfam" id="PF23088">
    <property type="entry name" value="DUF7047"/>
    <property type="match status" value="1"/>
</dbReference>
<name>A0A0V1BPR8_TRISP</name>
<dbReference type="OrthoDB" id="6131392at2759"/>
<accession>A0A0V1BPR8</accession>
<dbReference type="EMBL" id="JYDH01000023">
    <property type="protein sequence ID" value="KRY38766.1"/>
    <property type="molecule type" value="Genomic_DNA"/>
</dbReference>
<evidence type="ECO:0000313" key="3">
    <source>
        <dbReference type="Proteomes" id="UP000054776"/>
    </source>
</evidence>
<gene>
    <name evidence="2" type="ORF">T01_7699</name>
</gene>
<comment type="caution">
    <text evidence="2">The sequence shown here is derived from an EMBL/GenBank/DDBJ whole genome shotgun (WGS) entry which is preliminary data.</text>
</comment>
<sequence>MWRRDNDVGEVPDVLTRRSVFSYCGKLVSHFLVCGWQRIAAAYIKRKANDATTSWDEVIDGDELSRLIQEAALAVKKRDPARGRWDVSAEEAKIWVDTSSLAIGVALEVSGSIVEDAAWLRPDDAQHINMAELDAIQRPQFGP</sequence>
<dbReference type="InterPro" id="IPR055475">
    <property type="entry name" value="DUF7047"/>
</dbReference>
<dbReference type="InParanoid" id="A0A0V1BPR8"/>
<evidence type="ECO:0000313" key="2">
    <source>
        <dbReference type="EMBL" id="KRY38766.1"/>
    </source>
</evidence>
<dbReference type="Proteomes" id="UP000054776">
    <property type="component" value="Unassembled WGS sequence"/>
</dbReference>